<organism evidence="3 4">
    <name type="scientific">Embleya hyalina</name>
    <dbReference type="NCBI Taxonomy" id="516124"/>
    <lineage>
        <taxon>Bacteria</taxon>
        <taxon>Bacillati</taxon>
        <taxon>Actinomycetota</taxon>
        <taxon>Actinomycetes</taxon>
        <taxon>Kitasatosporales</taxon>
        <taxon>Streptomycetaceae</taxon>
        <taxon>Embleya</taxon>
    </lineage>
</organism>
<dbReference type="Gene3D" id="2.80.10.50">
    <property type="match status" value="1"/>
</dbReference>
<dbReference type="EMBL" id="BIFH01000019">
    <property type="protein sequence ID" value="GCD95972.1"/>
    <property type="molecule type" value="Genomic_DNA"/>
</dbReference>
<sequence length="161" mass="16992">MAITFRKPLAIIALTLTASLLPVGGAGASDDAAADPTPRTPGLYCLANAWGTPDTSTKPCDTADRGQHWTVSGQQISLTEARGYCLANAWNTPNVATKPCAPKDQGQYWSVSGQQIALTFAPGYCLANAWGTPNISTKPCDTADRGQHWVIFNDQISLALA</sequence>
<comment type="caution">
    <text evidence="3">The sequence shown here is derived from an EMBL/GenBank/DDBJ whole genome shotgun (WGS) entry which is preliminary data.</text>
</comment>
<gene>
    <name evidence="3" type="ORF">EHYA_03656</name>
</gene>
<dbReference type="SUPFAM" id="SSF50370">
    <property type="entry name" value="Ricin B-like lectins"/>
    <property type="match status" value="1"/>
</dbReference>
<dbReference type="PROSITE" id="PS50231">
    <property type="entry name" value="RICIN_B_LECTIN"/>
    <property type="match status" value="1"/>
</dbReference>
<dbReference type="AlphaFoldDB" id="A0A401YMY7"/>
<evidence type="ECO:0000259" key="2">
    <source>
        <dbReference type="Pfam" id="PF00652"/>
    </source>
</evidence>
<dbReference type="InterPro" id="IPR000772">
    <property type="entry name" value="Ricin_B_lectin"/>
</dbReference>
<evidence type="ECO:0000313" key="4">
    <source>
        <dbReference type="Proteomes" id="UP000286931"/>
    </source>
</evidence>
<proteinExistence type="predicted"/>
<feature type="chain" id="PRO_5019522912" description="Ricin B lectin domain-containing protein" evidence="1">
    <location>
        <begin position="29"/>
        <end position="161"/>
    </location>
</feature>
<protein>
    <recommendedName>
        <fullName evidence="2">Ricin B lectin domain-containing protein</fullName>
    </recommendedName>
</protein>
<evidence type="ECO:0000313" key="3">
    <source>
        <dbReference type="EMBL" id="GCD95972.1"/>
    </source>
</evidence>
<dbReference type="OrthoDB" id="3871837at2"/>
<dbReference type="RefSeq" id="WP_126638067.1">
    <property type="nucleotide sequence ID" value="NZ_BIFH01000019.1"/>
</dbReference>
<dbReference type="Proteomes" id="UP000286931">
    <property type="component" value="Unassembled WGS sequence"/>
</dbReference>
<reference evidence="3 4" key="1">
    <citation type="submission" date="2018-12" db="EMBL/GenBank/DDBJ databases">
        <title>Draft genome sequence of Embleya hyalina NBRC 13850T.</title>
        <authorList>
            <person name="Komaki H."/>
            <person name="Hosoyama A."/>
            <person name="Kimura A."/>
            <person name="Ichikawa N."/>
            <person name="Tamura T."/>
        </authorList>
    </citation>
    <scope>NUCLEOTIDE SEQUENCE [LARGE SCALE GENOMIC DNA]</scope>
    <source>
        <strain evidence="3 4">NBRC 13850</strain>
    </source>
</reference>
<keyword evidence="1" id="KW-0732">Signal</keyword>
<feature type="domain" description="Ricin B lectin" evidence="2">
    <location>
        <begin position="45"/>
        <end position="149"/>
    </location>
</feature>
<name>A0A401YMY7_9ACTN</name>
<dbReference type="InterPro" id="IPR035992">
    <property type="entry name" value="Ricin_B-like_lectins"/>
</dbReference>
<accession>A0A401YMY7</accession>
<evidence type="ECO:0000256" key="1">
    <source>
        <dbReference type="SAM" id="SignalP"/>
    </source>
</evidence>
<keyword evidence="4" id="KW-1185">Reference proteome</keyword>
<feature type="signal peptide" evidence="1">
    <location>
        <begin position="1"/>
        <end position="28"/>
    </location>
</feature>
<dbReference type="Pfam" id="PF00652">
    <property type="entry name" value="Ricin_B_lectin"/>
    <property type="match status" value="1"/>
</dbReference>